<feature type="compositionally biased region" description="Polar residues" evidence="1">
    <location>
        <begin position="10"/>
        <end position="23"/>
    </location>
</feature>
<proteinExistence type="predicted"/>
<organism evidence="2 3">
    <name type="scientific">Nepenthes gracilis</name>
    <name type="common">Slender pitcher plant</name>
    <dbReference type="NCBI Taxonomy" id="150966"/>
    <lineage>
        <taxon>Eukaryota</taxon>
        <taxon>Viridiplantae</taxon>
        <taxon>Streptophyta</taxon>
        <taxon>Embryophyta</taxon>
        <taxon>Tracheophyta</taxon>
        <taxon>Spermatophyta</taxon>
        <taxon>Magnoliopsida</taxon>
        <taxon>eudicotyledons</taxon>
        <taxon>Gunneridae</taxon>
        <taxon>Pentapetalae</taxon>
        <taxon>Caryophyllales</taxon>
        <taxon>Nepenthaceae</taxon>
        <taxon>Nepenthes</taxon>
    </lineage>
</organism>
<keyword evidence="3" id="KW-1185">Reference proteome</keyword>
<dbReference type="Proteomes" id="UP001279734">
    <property type="component" value="Unassembled WGS sequence"/>
</dbReference>
<feature type="region of interest" description="Disordered" evidence="1">
    <location>
        <begin position="1"/>
        <end position="23"/>
    </location>
</feature>
<evidence type="ECO:0000313" key="2">
    <source>
        <dbReference type="EMBL" id="GMH30102.1"/>
    </source>
</evidence>
<evidence type="ECO:0000256" key="1">
    <source>
        <dbReference type="SAM" id="MobiDB-lite"/>
    </source>
</evidence>
<name>A0AAD3Y589_NEPGR</name>
<dbReference type="AlphaFoldDB" id="A0AAD3Y589"/>
<comment type="caution">
    <text evidence="2">The sequence shown here is derived from an EMBL/GenBank/DDBJ whole genome shotgun (WGS) entry which is preliminary data.</text>
</comment>
<protein>
    <submittedName>
        <fullName evidence="2">Uncharacterized protein</fullName>
    </submittedName>
</protein>
<dbReference type="EMBL" id="BSYO01000037">
    <property type="protein sequence ID" value="GMH30102.1"/>
    <property type="molecule type" value="Genomic_DNA"/>
</dbReference>
<gene>
    <name evidence="2" type="ORF">Nepgr_031945</name>
</gene>
<reference evidence="2" key="1">
    <citation type="submission" date="2023-05" db="EMBL/GenBank/DDBJ databases">
        <title>Nepenthes gracilis genome sequencing.</title>
        <authorList>
            <person name="Fukushima K."/>
        </authorList>
    </citation>
    <scope>NUCLEOTIDE SEQUENCE</scope>
    <source>
        <strain evidence="2">SING2019-196</strain>
    </source>
</reference>
<sequence>MRTKARENYQKMSGRSLQHLDSNANTEELMLRDNMSPAEQLNIDEGNDTDSGCETWVLQKEHGSVACVSLMLRLPNITTVTVGVDFSLR</sequence>
<accession>A0AAD3Y589</accession>
<evidence type="ECO:0000313" key="3">
    <source>
        <dbReference type="Proteomes" id="UP001279734"/>
    </source>
</evidence>